<name>A0A1E5QKV3_9CYAN</name>
<dbReference type="EMBL" id="MJGC01000053">
    <property type="protein sequence ID" value="OEJ75270.1"/>
    <property type="molecule type" value="Genomic_DNA"/>
</dbReference>
<dbReference type="AlphaFoldDB" id="A0A1E5QKV3"/>
<evidence type="ECO:0000313" key="1">
    <source>
        <dbReference type="EMBL" id="OEJ75270.1"/>
    </source>
</evidence>
<proteinExistence type="predicted"/>
<accession>A0A1E5QKV3</accession>
<dbReference type="Pfam" id="PF03683">
    <property type="entry name" value="UPF0175"/>
    <property type="match status" value="1"/>
</dbReference>
<gene>
    <name evidence="1" type="ORF">BH720_11180</name>
</gene>
<sequence length="94" mass="10741">MEIQIQIPDGVARDLQAKWGDLERKLLEIMVVEAYREGAMSTGKVRELLGLSTRLDADAFLKAKGVYLNYDEADFEQDMLTMQHLEEEGKLRPV</sequence>
<comment type="caution">
    <text evidence="1">The sequence shown here is derived from an EMBL/GenBank/DDBJ whole genome shotgun (WGS) entry which is preliminary data.</text>
</comment>
<organism evidence="1">
    <name type="scientific">Desertifilum tharense IPPAS B-1220</name>
    <dbReference type="NCBI Taxonomy" id="1781255"/>
    <lineage>
        <taxon>Bacteria</taxon>
        <taxon>Bacillati</taxon>
        <taxon>Cyanobacteriota</taxon>
        <taxon>Cyanophyceae</taxon>
        <taxon>Desertifilales</taxon>
        <taxon>Desertifilaceae</taxon>
        <taxon>Desertifilum</taxon>
    </lineage>
</organism>
<reference evidence="1" key="1">
    <citation type="submission" date="2016-09" db="EMBL/GenBank/DDBJ databases">
        <title>Draft genome of thermotolerant cyanobacterium Desertifilum sp. strain IPPAS B-1220.</title>
        <authorList>
            <person name="Sinetova M.A."/>
            <person name="Bolakhan K."/>
            <person name="Zayadan B.K."/>
            <person name="Mironov K.S."/>
            <person name="Ustinova V."/>
            <person name="Kupriyanova E.V."/>
            <person name="Sidorov R.A."/>
            <person name="Skrypnik A.N."/>
            <person name="Gogoleva N.E."/>
            <person name="Gogolev Y.V."/>
            <person name="Los D.A."/>
        </authorList>
    </citation>
    <scope>NUCLEOTIDE SEQUENCE [LARGE SCALE GENOMIC DNA]</scope>
    <source>
        <strain evidence="1">IPPAS B-1220</strain>
    </source>
</reference>
<dbReference type="RefSeq" id="WP_069967270.1">
    <property type="nucleotide sequence ID" value="NZ_CM124774.1"/>
</dbReference>
<dbReference type="OrthoDB" id="531849at2"/>
<protein>
    <submittedName>
        <fullName evidence="1">Uncharacterized protein</fullName>
    </submittedName>
</protein>
<dbReference type="InterPro" id="IPR005368">
    <property type="entry name" value="UPF0175"/>
</dbReference>
<dbReference type="STRING" id="1781255.BH720_11180"/>